<dbReference type="Pfam" id="PF03073">
    <property type="entry name" value="TspO_MBR"/>
    <property type="match status" value="1"/>
</dbReference>
<feature type="transmembrane region" description="Helical" evidence="6">
    <location>
        <begin position="74"/>
        <end position="93"/>
    </location>
</feature>
<dbReference type="RefSeq" id="WP_218544276.1">
    <property type="nucleotide sequence ID" value="NZ_JAGSPD010000001.1"/>
</dbReference>
<evidence type="ECO:0000256" key="6">
    <source>
        <dbReference type="SAM" id="Phobius"/>
    </source>
</evidence>
<gene>
    <name evidence="7" type="ORF">KCG49_00790</name>
</gene>
<dbReference type="InterPro" id="IPR004307">
    <property type="entry name" value="TspO_MBR"/>
</dbReference>
<sequence length="156" mass="18700">MKKGYYFIIFLIINFGGLAIGNWFMGDAVTGEWYNNLNKAPWTPPGWVFGFAWTTIMLCFSYYLAELFIERSKVTLWFVFLFAWLLNMSWNWFFFNQKMVNVGLIVLILLTLTILYFFITFRHDRLKWAKYLLLPYLIWLCIATSLNAYILLNNYL</sequence>
<keyword evidence="4 6" id="KW-1133">Transmembrane helix</keyword>
<evidence type="ECO:0000256" key="1">
    <source>
        <dbReference type="ARBA" id="ARBA00004141"/>
    </source>
</evidence>
<dbReference type="EMBL" id="JAGSPD010000001">
    <property type="protein sequence ID" value="MBV7267722.1"/>
    <property type="molecule type" value="Genomic_DNA"/>
</dbReference>
<dbReference type="FunFam" id="1.20.1260.100:FF:000001">
    <property type="entry name" value="translocator protein 2"/>
    <property type="match status" value="1"/>
</dbReference>
<dbReference type="AlphaFoldDB" id="A0A9X1F5I2"/>
<dbReference type="PANTHER" id="PTHR10057">
    <property type="entry name" value="PERIPHERAL-TYPE BENZODIAZEPINE RECEPTOR"/>
    <property type="match status" value="1"/>
</dbReference>
<dbReference type="CDD" id="cd15904">
    <property type="entry name" value="TSPO_MBR"/>
    <property type="match status" value="1"/>
</dbReference>
<comment type="caution">
    <text evidence="7">The sequence shown here is derived from an EMBL/GenBank/DDBJ whole genome shotgun (WGS) entry which is preliminary data.</text>
</comment>
<reference evidence="7" key="1">
    <citation type="submission" date="2021-04" db="EMBL/GenBank/DDBJ databases">
        <authorList>
            <person name="Pira H."/>
            <person name="Risdian C."/>
            <person name="Wink J."/>
        </authorList>
    </citation>
    <scope>NUCLEOTIDE SEQUENCE</scope>
    <source>
        <strain evidence="7">WHY3</strain>
    </source>
</reference>
<evidence type="ECO:0000313" key="7">
    <source>
        <dbReference type="EMBL" id="MBV7267722.1"/>
    </source>
</evidence>
<keyword evidence="8" id="KW-1185">Reference proteome</keyword>
<evidence type="ECO:0000256" key="5">
    <source>
        <dbReference type="ARBA" id="ARBA00023136"/>
    </source>
</evidence>
<organism evidence="7 8">
    <name type="scientific">Winogradskyella luteola</name>
    <dbReference type="NCBI Taxonomy" id="2828330"/>
    <lineage>
        <taxon>Bacteria</taxon>
        <taxon>Pseudomonadati</taxon>
        <taxon>Bacteroidota</taxon>
        <taxon>Flavobacteriia</taxon>
        <taxon>Flavobacteriales</taxon>
        <taxon>Flavobacteriaceae</taxon>
        <taxon>Winogradskyella</taxon>
    </lineage>
</organism>
<evidence type="ECO:0000313" key="8">
    <source>
        <dbReference type="Proteomes" id="UP001138894"/>
    </source>
</evidence>
<dbReference type="PANTHER" id="PTHR10057:SF0">
    <property type="entry name" value="TRANSLOCATOR PROTEIN"/>
    <property type="match status" value="1"/>
</dbReference>
<dbReference type="GO" id="GO:0016020">
    <property type="term" value="C:membrane"/>
    <property type="evidence" value="ECO:0007669"/>
    <property type="project" value="UniProtKB-SubCell"/>
</dbReference>
<proteinExistence type="inferred from homology"/>
<comment type="subcellular location">
    <subcellularLocation>
        <location evidence="1">Membrane</location>
        <topology evidence="1">Multi-pass membrane protein</topology>
    </subcellularLocation>
</comment>
<name>A0A9X1F5I2_9FLAO</name>
<evidence type="ECO:0000256" key="3">
    <source>
        <dbReference type="ARBA" id="ARBA00022692"/>
    </source>
</evidence>
<keyword evidence="5 6" id="KW-0472">Membrane</keyword>
<feature type="transmembrane region" description="Helical" evidence="6">
    <location>
        <begin position="131"/>
        <end position="152"/>
    </location>
</feature>
<feature type="transmembrane region" description="Helical" evidence="6">
    <location>
        <begin position="45"/>
        <end position="65"/>
    </location>
</feature>
<dbReference type="Proteomes" id="UP001138894">
    <property type="component" value="Unassembled WGS sequence"/>
</dbReference>
<feature type="transmembrane region" description="Helical" evidence="6">
    <location>
        <begin position="99"/>
        <end position="119"/>
    </location>
</feature>
<evidence type="ECO:0000256" key="4">
    <source>
        <dbReference type="ARBA" id="ARBA00022989"/>
    </source>
</evidence>
<protein>
    <submittedName>
        <fullName evidence="7">Tryptophan-rich sensory protein</fullName>
    </submittedName>
</protein>
<keyword evidence="3 6" id="KW-0812">Transmembrane</keyword>
<accession>A0A9X1F5I2</accession>
<comment type="similarity">
    <text evidence="2">Belongs to the TspO/BZRP family.</text>
</comment>
<evidence type="ECO:0000256" key="2">
    <source>
        <dbReference type="ARBA" id="ARBA00007524"/>
    </source>
</evidence>
<dbReference type="PIRSF" id="PIRSF005859">
    <property type="entry name" value="PBR"/>
    <property type="match status" value="1"/>
</dbReference>
<feature type="transmembrane region" description="Helical" evidence="6">
    <location>
        <begin position="5"/>
        <end position="25"/>
    </location>
</feature>